<protein>
    <submittedName>
        <fullName evidence="1">Uncharacterized protein</fullName>
    </submittedName>
</protein>
<dbReference type="HOGENOM" id="CLU_2981104_0_0_1"/>
<gene>
    <name evidence="1" type="ORF">CGI_10019669</name>
</gene>
<accession>K1PMQ2</accession>
<sequence>MKKVTIQKKNEMIKVKVAHYTLKEILKTADVVRNLKNSPLGIYLMLAPVCAAEHLKKN</sequence>
<dbReference type="AlphaFoldDB" id="K1PMQ2"/>
<dbReference type="EMBL" id="JH817691">
    <property type="protein sequence ID" value="EKC25282.1"/>
    <property type="molecule type" value="Genomic_DNA"/>
</dbReference>
<reference evidence="1" key="1">
    <citation type="journal article" date="2012" name="Nature">
        <title>The oyster genome reveals stress adaptation and complexity of shell formation.</title>
        <authorList>
            <person name="Zhang G."/>
            <person name="Fang X."/>
            <person name="Guo X."/>
            <person name="Li L."/>
            <person name="Luo R."/>
            <person name="Xu F."/>
            <person name="Yang P."/>
            <person name="Zhang L."/>
            <person name="Wang X."/>
            <person name="Qi H."/>
            <person name="Xiong Z."/>
            <person name="Que H."/>
            <person name="Xie Y."/>
            <person name="Holland P.W."/>
            <person name="Paps J."/>
            <person name="Zhu Y."/>
            <person name="Wu F."/>
            <person name="Chen Y."/>
            <person name="Wang J."/>
            <person name="Peng C."/>
            <person name="Meng J."/>
            <person name="Yang L."/>
            <person name="Liu J."/>
            <person name="Wen B."/>
            <person name="Zhang N."/>
            <person name="Huang Z."/>
            <person name="Zhu Q."/>
            <person name="Feng Y."/>
            <person name="Mount A."/>
            <person name="Hedgecock D."/>
            <person name="Xu Z."/>
            <person name="Liu Y."/>
            <person name="Domazet-Loso T."/>
            <person name="Du Y."/>
            <person name="Sun X."/>
            <person name="Zhang S."/>
            <person name="Liu B."/>
            <person name="Cheng P."/>
            <person name="Jiang X."/>
            <person name="Li J."/>
            <person name="Fan D."/>
            <person name="Wang W."/>
            <person name="Fu W."/>
            <person name="Wang T."/>
            <person name="Wang B."/>
            <person name="Zhang J."/>
            <person name="Peng Z."/>
            <person name="Li Y."/>
            <person name="Li N."/>
            <person name="Wang J."/>
            <person name="Chen M."/>
            <person name="He Y."/>
            <person name="Tan F."/>
            <person name="Song X."/>
            <person name="Zheng Q."/>
            <person name="Huang R."/>
            <person name="Yang H."/>
            <person name="Du X."/>
            <person name="Chen L."/>
            <person name="Yang M."/>
            <person name="Gaffney P.M."/>
            <person name="Wang S."/>
            <person name="Luo L."/>
            <person name="She Z."/>
            <person name="Ming Y."/>
            <person name="Huang W."/>
            <person name="Zhang S."/>
            <person name="Huang B."/>
            <person name="Zhang Y."/>
            <person name="Qu T."/>
            <person name="Ni P."/>
            <person name="Miao G."/>
            <person name="Wang J."/>
            <person name="Wang Q."/>
            <person name="Steinberg C.E."/>
            <person name="Wang H."/>
            <person name="Li N."/>
            <person name="Qian L."/>
            <person name="Zhang G."/>
            <person name="Li Y."/>
            <person name="Yang H."/>
            <person name="Liu X."/>
            <person name="Wang J."/>
            <person name="Yin Y."/>
            <person name="Wang J."/>
        </authorList>
    </citation>
    <scope>NUCLEOTIDE SEQUENCE [LARGE SCALE GENOMIC DNA]</scope>
    <source>
        <strain evidence="1">05x7-T-G4-1.051#20</strain>
    </source>
</reference>
<name>K1PMQ2_MAGGI</name>
<dbReference type="InParanoid" id="K1PMQ2"/>
<evidence type="ECO:0000313" key="1">
    <source>
        <dbReference type="EMBL" id="EKC25282.1"/>
    </source>
</evidence>
<proteinExistence type="predicted"/>
<organism evidence="1">
    <name type="scientific">Magallana gigas</name>
    <name type="common">Pacific oyster</name>
    <name type="synonym">Crassostrea gigas</name>
    <dbReference type="NCBI Taxonomy" id="29159"/>
    <lineage>
        <taxon>Eukaryota</taxon>
        <taxon>Metazoa</taxon>
        <taxon>Spiralia</taxon>
        <taxon>Lophotrochozoa</taxon>
        <taxon>Mollusca</taxon>
        <taxon>Bivalvia</taxon>
        <taxon>Autobranchia</taxon>
        <taxon>Pteriomorphia</taxon>
        <taxon>Ostreida</taxon>
        <taxon>Ostreoidea</taxon>
        <taxon>Ostreidae</taxon>
        <taxon>Magallana</taxon>
    </lineage>
</organism>